<dbReference type="CDD" id="cd01992">
    <property type="entry name" value="TilS_N"/>
    <property type="match status" value="1"/>
</dbReference>
<dbReference type="GO" id="GO:0005737">
    <property type="term" value="C:cytoplasm"/>
    <property type="evidence" value="ECO:0007669"/>
    <property type="project" value="UniProtKB-SubCell"/>
</dbReference>
<dbReference type="STRING" id="1089455.MOPEL_074_00750"/>
<dbReference type="SUPFAM" id="SSF52402">
    <property type="entry name" value="Adenine nucleotide alpha hydrolases-like"/>
    <property type="match status" value="1"/>
</dbReference>
<dbReference type="EC" id="6.3.4.19" evidence="6"/>
<comment type="function">
    <text evidence="6">Ligates lysine onto the cytidine present at position 34 of the AUA codon-specific tRNA(Ile) that contains the anticodon CAU, in an ATP-dependent manner. Cytidine is converted to lysidine, thus changing the amino acid specificity of the tRNA from methionine to isoleucine.</text>
</comment>
<evidence type="ECO:0000256" key="2">
    <source>
        <dbReference type="ARBA" id="ARBA00022694"/>
    </source>
</evidence>
<evidence type="ECO:0000313" key="8">
    <source>
        <dbReference type="EMBL" id="GAB48588.1"/>
    </source>
</evidence>
<dbReference type="InterPro" id="IPR011063">
    <property type="entry name" value="TilS/TtcA_N"/>
</dbReference>
<evidence type="ECO:0000259" key="7">
    <source>
        <dbReference type="Pfam" id="PF01171"/>
    </source>
</evidence>
<name>H5US80_9MICO</name>
<dbReference type="eggNOG" id="COG0037">
    <property type="taxonomic scope" value="Bacteria"/>
</dbReference>
<comment type="similarity">
    <text evidence="6">Belongs to the tRNA(Ile)-lysidine synthase family.</text>
</comment>
<accession>H5US80</accession>
<proteinExistence type="inferred from homology"/>
<dbReference type="InterPro" id="IPR014729">
    <property type="entry name" value="Rossmann-like_a/b/a_fold"/>
</dbReference>
<dbReference type="GO" id="GO:0032267">
    <property type="term" value="F:tRNA(Ile)-lysidine synthase activity"/>
    <property type="evidence" value="ECO:0007669"/>
    <property type="project" value="UniProtKB-EC"/>
</dbReference>
<keyword evidence="4 6" id="KW-0067">ATP-binding</keyword>
<dbReference type="GO" id="GO:0005524">
    <property type="term" value="F:ATP binding"/>
    <property type="evidence" value="ECO:0007669"/>
    <property type="project" value="UniProtKB-UniRule"/>
</dbReference>
<evidence type="ECO:0000256" key="6">
    <source>
        <dbReference type="HAMAP-Rule" id="MF_01161"/>
    </source>
</evidence>
<dbReference type="InterPro" id="IPR012094">
    <property type="entry name" value="tRNA_Ile_lys_synt"/>
</dbReference>
<keyword evidence="3 6" id="KW-0547">Nucleotide-binding</keyword>
<feature type="binding site" evidence="6">
    <location>
        <begin position="33"/>
        <end position="38"/>
    </location>
    <ligand>
        <name>ATP</name>
        <dbReference type="ChEBI" id="CHEBI:30616"/>
    </ligand>
</feature>
<dbReference type="Proteomes" id="UP000004367">
    <property type="component" value="Unassembled WGS sequence"/>
</dbReference>
<dbReference type="AlphaFoldDB" id="H5US80"/>
<keyword evidence="9" id="KW-1185">Reference proteome</keyword>
<dbReference type="EMBL" id="BAFE01000053">
    <property type="protein sequence ID" value="GAB48588.1"/>
    <property type="molecule type" value="Genomic_DNA"/>
</dbReference>
<dbReference type="Pfam" id="PF01171">
    <property type="entry name" value="ATP_bind_3"/>
    <property type="match status" value="1"/>
</dbReference>
<evidence type="ECO:0000256" key="5">
    <source>
        <dbReference type="ARBA" id="ARBA00048539"/>
    </source>
</evidence>
<dbReference type="SUPFAM" id="SSF82829">
    <property type="entry name" value="MesJ substrate recognition domain-like"/>
    <property type="match status" value="1"/>
</dbReference>
<dbReference type="OrthoDB" id="5244702at2"/>
<evidence type="ECO:0000256" key="3">
    <source>
        <dbReference type="ARBA" id="ARBA00022741"/>
    </source>
</evidence>
<keyword evidence="2 6" id="KW-0819">tRNA processing</keyword>
<comment type="catalytic activity">
    <reaction evidence="5 6">
        <text>cytidine(34) in tRNA(Ile2) + L-lysine + ATP = lysidine(34) in tRNA(Ile2) + AMP + diphosphate + H(+)</text>
        <dbReference type="Rhea" id="RHEA:43744"/>
        <dbReference type="Rhea" id="RHEA-COMP:10625"/>
        <dbReference type="Rhea" id="RHEA-COMP:10670"/>
        <dbReference type="ChEBI" id="CHEBI:15378"/>
        <dbReference type="ChEBI" id="CHEBI:30616"/>
        <dbReference type="ChEBI" id="CHEBI:32551"/>
        <dbReference type="ChEBI" id="CHEBI:33019"/>
        <dbReference type="ChEBI" id="CHEBI:82748"/>
        <dbReference type="ChEBI" id="CHEBI:83665"/>
        <dbReference type="ChEBI" id="CHEBI:456215"/>
        <dbReference type="EC" id="6.3.4.19"/>
    </reaction>
</comment>
<protein>
    <recommendedName>
        <fullName evidence="6">tRNA(Ile)-lysidine synthase</fullName>
        <ecNumber evidence="6">6.3.4.19</ecNumber>
    </recommendedName>
    <alternativeName>
        <fullName evidence="6">tRNA(Ile)-2-lysyl-cytidine synthase</fullName>
    </alternativeName>
    <alternativeName>
        <fullName evidence="6">tRNA(Ile)-lysidine synthetase</fullName>
    </alternativeName>
</protein>
<comment type="subcellular location">
    <subcellularLocation>
        <location evidence="6">Cytoplasm</location>
    </subcellularLocation>
</comment>
<dbReference type="PANTHER" id="PTHR43033:SF1">
    <property type="entry name" value="TRNA(ILE)-LYSIDINE SYNTHASE-RELATED"/>
    <property type="match status" value="1"/>
</dbReference>
<reference evidence="8 9" key="1">
    <citation type="submission" date="2012-02" db="EMBL/GenBank/DDBJ databases">
        <title>Whole genome shotgun sequence of Mobilicoccus pelagius NBRC 104925.</title>
        <authorList>
            <person name="Yoshida Y."/>
            <person name="Hosoyama A."/>
            <person name="Tsuchikane K."/>
            <person name="Katsumata H."/>
            <person name="Yamazaki S."/>
            <person name="Fujita N."/>
        </authorList>
    </citation>
    <scope>NUCLEOTIDE SEQUENCE [LARGE SCALE GENOMIC DNA]</scope>
    <source>
        <strain evidence="8 9">NBRC 104925</strain>
    </source>
</reference>
<dbReference type="RefSeq" id="WP_009482486.1">
    <property type="nucleotide sequence ID" value="NZ_BAFE01000053.1"/>
</dbReference>
<keyword evidence="1 6" id="KW-0436">Ligase</keyword>
<dbReference type="Gene3D" id="3.40.50.620">
    <property type="entry name" value="HUPs"/>
    <property type="match status" value="1"/>
</dbReference>
<keyword evidence="6" id="KW-0963">Cytoplasm</keyword>
<evidence type="ECO:0000256" key="1">
    <source>
        <dbReference type="ARBA" id="ARBA00022598"/>
    </source>
</evidence>
<comment type="domain">
    <text evidence="6">The N-terminal region contains the highly conserved SGGXDS motif, predicted to be a P-loop motif involved in ATP binding.</text>
</comment>
<dbReference type="HAMAP" id="MF_01161">
    <property type="entry name" value="tRNA_Ile_lys_synt"/>
    <property type="match status" value="1"/>
</dbReference>
<feature type="domain" description="tRNA(Ile)-lysidine/2-thiocytidine synthase N-terminal" evidence="7">
    <location>
        <begin position="28"/>
        <end position="210"/>
    </location>
</feature>
<evidence type="ECO:0000313" key="9">
    <source>
        <dbReference type="Proteomes" id="UP000004367"/>
    </source>
</evidence>
<organism evidence="8 9">
    <name type="scientific">Mobilicoccus pelagius NBRC 104925</name>
    <dbReference type="NCBI Taxonomy" id="1089455"/>
    <lineage>
        <taxon>Bacteria</taxon>
        <taxon>Bacillati</taxon>
        <taxon>Actinomycetota</taxon>
        <taxon>Actinomycetes</taxon>
        <taxon>Micrococcales</taxon>
        <taxon>Dermatophilaceae</taxon>
        <taxon>Mobilicoccus</taxon>
    </lineage>
</organism>
<evidence type="ECO:0000256" key="4">
    <source>
        <dbReference type="ARBA" id="ARBA00022840"/>
    </source>
</evidence>
<dbReference type="PANTHER" id="PTHR43033">
    <property type="entry name" value="TRNA(ILE)-LYSIDINE SYNTHASE-RELATED"/>
    <property type="match status" value="1"/>
</dbReference>
<gene>
    <name evidence="6 8" type="primary">tilS</name>
    <name evidence="8" type="ORF">MOPEL_074_00750</name>
</gene>
<comment type="caution">
    <text evidence="8">The sequence shown here is derived from an EMBL/GenBank/DDBJ whole genome shotgun (WGS) entry which is preliminary data.</text>
</comment>
<dbReference type="NCBIfam" id="TIGR02432">
    <property type="entry name" value="lysidine_TilS_N"/>
    <property type="match status" value="1"/>
</dbReference>
<dbReference type="GO" id="GO:0006400">
    <property type="term" value="P:tRNA modification"/>
    <property type="evidence" value="ECO:0007669"/>
    <property type="project" value="UniProtKB-UniRule"/>
</dbReference>
<dbReference type="InterPro" id="IPR012795">
    <property type="entry name" value="tRNA_Ile_lys_synt_N"/>
</dbReference>
<sequence>MPGPHPAVAATRRAVRRVLEEIPSPRHVLAAVSGGADSLALAAALAFECDPRRPAVVRAGDVRAGAVVVDHGLQEDSAAVAASAAATCRDLGLDAEVVRVEVAPAGEGGPEARAREARHAALEDARLRVGADVILLGHTRDDQAEQVLLGLVRGSGTRSLAGMPPRRGHLRRPFLDLDRATTRAACEAAGLLPWDDPHNDDPRYLRVRARALLARVEDDLPGTSAALARSADLLRDDADALDALADDLLAHVGGTSCPVGLVADRPAALRRRVWRGLAVAAGVPAGDLRAGHLAAIDALAVDWHGQGPVDLPGGTRAVRLASPPRIRIGYSPPPRVR</sequence>